<keyword evidence="5 7" id="KW-0378">Hydrolase</keyword>
<evidence type="ECO:0000256" key="11">
    <source>
        <dbReference type="SAM" id="SignalP"/>
    </source>
</evidence>
<feature type="domain" description="PDZ" evidence="12">
    <location>
        <begin position="765"/>
        <end position="833"/>
    </location>
</feature>
<dbReference type="GO" id="GO:0006508">
    <property type="term" value="P:proteolysis"/>
    <property type="evidence" value="ECO:0007669"/>
    <property type="project" value="UniProtKB-UniRule"/>
</dbReference>
<dbReference type="SMART" id="SM00245">
    <property type="entry name" value="TSPc"/>
    <property type="match status" value="1"/>
</dbReference>
<evidence type="ECO:0000259" key="12">
    <source>
        <dbReference type="PROSITE" id="PS50106"/>
    </source>
</evidence>
<evidence type="ECO:0000256" key="10">
    <source>
        <dbReference type="SAM" id="MobiDB-lite"/>
    </source>
</evidence>
<dbReference type="SMART" id="SM00228">
    <property type="entry name" value="PDZ"/>
    <property type="match status" value="1"/>
</dbReference>
<feature type="active site" description="Nucleophile" evidence="8">
    <location>
        <position position="961"/>
    </location>
</feature>
<keyword evidence="3 7" id="KW-0963">Cytoplasm</keyword>
<evidence type="ECO:0000256" key="3">
    <source>
        <dbReference type="ARBA" id="ARBA00022490"/>
    </source>
</evidence>
<dbReference type="PROSITE" id="PS50106">
    <property type="entry name" value="PDZ"/>
    <property type="match status" value="1"/>
</dbReference>
<evidence type="ECO:0000256" key="9">
    <source>
        <dbReference type="PIRSR" id="PIRSR036421-3"/>
    </source>
</evidence>
<feature type="chain" id="PRO_5021338645" description="Tricorn protease homolog" evidence="11">
    <location>
        <begin position="22"/>
        <end position="1055"/>
    </location>
</feature>
<dbReference type="PIRSF" id="PIRSF036421">
    <property type="entry name" value="Tricorn_protease"/>
    <property type="match status" value="1"/>
</dbReference>
<dbReference type="SUPFAM" id="SSF50156">
    <property type="entry name" value="PDZ domain-like"/>
    <property type="match status" value="1"/>
</dbReference>
<keyword evidence="6 7" id="KW-0720">Serine protease</keyword>
<evidence type="ECO:0000313" key="14">
    <source>
        <dbReference type="Proteomes" id="UP000298517"/>
    </source>
</evidence>
<dbReference type="SUPFAM" id="SSF52096">
    <property type="entry name" value="ClpP/crotonase"/>
    <property type="match status" value="1"/>
</dbReference>
<dbReference type="GO" id="GO:0005737">
    <property type="term" value="C:cytoplasm"/>
    <property type="evidence" value="ECO:0007669"/>
    <property type="project" value="UniProtKB-SubCell"/>
</dbReference>
<dbReference type="InterPro" id="IPR005151">
    <property type="entry name" value="Tail-specific_protease"/>
</dbReference>
<evidence type="ECO:0000256" key="8">
    <source>
        <dbReference type="PIRSR" id="PIRSR036421-1"/>
    </source>
</evidence>
<dbReference type="Gene3D" id="3.90.226.10">
    <property type="entry name" value="2-enoyl-CoA Hydratase, Chain A, domain 1"/>
    <property type="match status" value="1"/>
</dbReference>
<feature type="signal peptide" evidence="11">
    <location>
        <begin position="1"/>
        <end position="21"/>
    </location>
</feature>
<gene>
    <name evidence="13" type="ORF">E2488_15440</name>
</gene>
<name>A0A4Y8ANK9_9FLAO</name>
<dbReference type="EMBL" id="SNQI01000007">
    <property type="protein sequence ID" value="TEW71860.1"/>
    <property type="molecule type" value="Genomic_DNA"/>
</dbReference>
<organism evidence="13 14">
    <name type="scientific">Gramella jeungdoensis</name>
    <dbReference type="NCBI Taxonomy" id="708091"/>
    <lineage>
        <taxon>Bacteria</taxon>
        <taxon>Pseudomonadati</taxon>
        <taxon>Bacteroidota</taxon>
        <taxon>Flavobacteriia</taxon>
        <taxon>Flavobacteriales</taxon>
        <taxon>Flavobacteriaceae</taxon>
        <taxon>Christiangramia</taxon>
    </lineage>
</organism>
<dbReference type="Pfam" id="PF26549">
    <property type="entry name" value="Tricorn_N"/>
    <property type="match status" value="1"/>
</dbReference>
<comment type="caution">
    <text evidence="13">The sequence shown here is derived from an EMBL/GenBank/DDBJ whole genome shotgun (WGS) entry which is preliminary data.</text>
</comment>
<keyword evidence="4 7" id="KW-0645">Protease</keyword>
<dbReference type="InterPro" id="IPR012393">
    <property type="entry name" value="Tricorn_protease"/>
</dbReference>
<dbReference type="InterPro" id="IPR001478">
    <property type="entry name" value="PDZ"/>
</dbReference>
<dbReference type="Pfam" id="PF13180">
    <property type="entry name" value="PDZ_2"/>
    <property type="match status" value="1"/>
</dbReference>
<dbReference type="Gene3D" id="2.30.42.10">
    <property type="match status" value="1"/>
</dbReference>
<dbReference type="GO" id="GO:0008236">
    <property type="term" value="F:serine-type peptidase activity"/>
    <property type="evidence" value="ECO:0007669"/>
    <property type="project" value="UniProtKB-UniRule"/>
</dbReference>
<evidence type="ECO:0000256" key="1">
    <source>
        <dbReference type="ARBA" id="ARBA00004496"/>
    </source>
</evidence>
<dbReference type="Pfam" id="PF03572">
    <property type="entry name" value="Peptidase_S41"/>
    <property type="match status" value="1"/>
</dbReference>
<evidence type="ECO:0000256" key="5">
    <source>
        <dbReference type="ARBA" id="ARBA00022801"/>
    </source>
</evidence>
<comment type="similarity">
    <text evidence="2 7">Belongs to the peptidase S41B family.</text>
</comment>
<feature type="region of interest" description="Disordered" evidence="10">
    <location>
        <begin position="542"/>
        <end position="562"/>
    </location>
</feature>
<dbReference type="Gene3D" id="3.30.750.44">
    <property type="match status" value="1"/>
</dbReference>
<dbReference type="Proteomes" id="UP000298517">
    <property type="component" value="Unassembled WGS sequence"/>
</dbReference>
<evidence type="ECO:0000313" key="13">
    <source>
        <dbReference type="EMBL" id="TEW71860.1"/>
    </source>
</evidence>
<dbReference type="RefSeq" id="WP_134249317.1">
    <property type="nucleotide sequence ID" value="NZ_SNQI01000007.1"/>
</dbReference>
<dbReference type="Gene3D" id="2.120.10.60">
    <property type="entry name" value="Tricorn protease N-terminal domain"/>
    <property type="match status" value="2"/>
</dbReference>
<dbReference type="Gene3D" id="2.120.10.30">
    <property type="entry name" value="TolB, C-terminal domain"/>
    <property type="match status" value="1"/>
</dbReference>
<sequence>MQFFKITLSLLLLCVTFFSHSQSVETYFTQHPTLAPDAEFIIFSYDSDLWKVATEGGDAQRLTAMQGNETNPSISPDGSWVAFSSNQYGSDDVYIMPINGGTITQLTFHDSNDEVSSWSWDNSKIYFTSGRYNNVTTYSVNINGGTPERVFDHYFNTIHNVIENPLNDEIYFNESWESGRFAHRKRYKGDYNPDIKSYNTKTKEFKKHTTYRGKDFGVTFDKNGNLYFKSDEANGEYNLYTFQNGVKKQLTTFETSIMWPKVSVNGKKIVFRKDYQIHVYDVASGKTSKPAINIIKNNTLEKGQSYSVNGKISNFDISSDEKKIAFISRGKLFISDIDGKFVKEIKTNPNEAVQEVKWLKNNKTLLYSQSYKGYYNWFKIDADGTSKEKQLTKDSKNNRQINFNSDLSKGVYLSGRNQICILDLVTFKNEIIVNDELWAFNNSNPYFSPDDKYIIYNAYRDFETDVFTYNLTSKRIDNLTKTKVSESEPIWSPDGKYVYFSSDKLQPSYPFGTTNSKIYQMALDKFEAPFKLEEVSKLFKKDDKKDDKTDKNDGGKKEDVKKELPTVTINTKGLMDRLTQISPNFGQQQNPSIITKDKKNYIIYISNHSEGKPQLWKTTIEPFEKTKTEQLSDKTIRNYQLVQSKKHNYILIGGTINTLDLAGNKLKDIAIDSKFEKSLSKEFTQMYYEAWAGMEENFYNENFHGQDWQKLRDQYAAYLPYITSRAQLRLIFNDMLGELNTSHFGFSSNGKEEDIFYGTHSLATGIHFENKNPFTVSSIVKESPVDITGKNLRKGDKLVAVNGEKVNTTKNREHYFTAPSFLSEITLTFERNGSEFNVNIHPSSSGNIRNLIYDEWQDESQQYVDTKSNNRIAYIHMKNMGGGELQKFKEDLVSSTEADKDALILDLRYNTGGNVHDEVLRFLSQKTYLNWKYREGKLAKQSNFGYSDKPIVLLINEQSLSDAEMTAAGFKELGLGKIIGTETYRWIIFTSGKGLVDGSFYRLPSWGCYTLDGENLETEGVSPDIYIGESFKDRLTGKQPQLDKAIEVILNELNK</sequence>
<dbReference type="PANTHER" id="PTHR43253:SF1">
    <property type="entry name" value="TRICORN PROTEASE HOMOLOG 2-RELATED"/>
    <property type="match status" value="1"/>
</dbReference>
<dbReference type="InterPro" id="IPR028204">
    <property type="entry name" value="Tricorn_C1"/>
</dbReference>
<dbReference type="Pfam" id="PF26550">
    <property type="entry name" value="Tricorn_2nd"/>
    <property type="match status" value="1"/>
</dbReference>
<dbReference type="OrthoDB" id="9815657at2"/>
<protein>
    <recommendedName>
        <fullName evidence="7">Tricorn protease homolog</fullName>
        <ecNumber evidence="7">3.4.21.-</ecNumber>
    </recommendedName>
</protein>
<evidence type="ECO:0000256" key="7">
    <source>
        <dbReference type="PIRNR" id="PIRNR036421"/>
    </source>
</evidence>
<comment type="function">
    <text evidence="7">Degrades oligopeptides.</text>
</comment>
<dbReference type="SUPFAM" id="SSF82171">
    <property type="entry name" value="DPP6 N-terminal domain-like"/>
    <property type="match status" value="1"/>
</dbReference>
<dbReference type="Pfam" id="PF14684">
    <property type="entry name" value="Tricorn_C1"/>
    <property type="match status" value="1"/>
</dbReference>
<reference evidence="13 14" key="1">
    <citation type="journal article" date="2011" name="J. Microbiol.">
        <title>Gramella jeungdoensis sp. nov., isolated from a solar saltern in Korea.</title>
        <authorList>
            <person name="Joung Y."/>
            <person name="Kim H."/>
            <person name="Jang T."/>
            <person name="Ahn T.S."/>
            <person name="Joh K."/>
        </authorList>
    </citation>
    <scope>NUCLEOTIDE SEQUENCE [LARGE SCALE GENOMIC DNA]</scope>
    <source>
        <strain evidence="13 14">KCTC 23123</strain>
    </source>
</reference>
<feature type="active site" description="Charge relay system" evidence="8">
    <location>
        <position position="743"/>
    </location>
</feature>
<dbReference type="EC" id="3.4.21.-" evidence="7"/>
<dbReference type="InterPro" id="IPR011042">
    <property type="entry name" value="6-blade_b-propeller_TolB-like"/>
</dbReference>
<dbReference type="InterPro" id="IPR036034">
    <property type="entry name" value="PDZ_sf"/>
</dbReference>
<feature type="active site" description="Charge relay system" evidence="8">
    <location>
        <position position="1017"/>
    </location>
</feature>
<accession>A0A4Y8ANK9</accession>
<evidence type="ECO:0000256" key="6">
    <source>
        <dbReference type="ARBA" id="ARBA00022825"/>
    </source>
</evidence>
<dbReference type="InterPro" id="IPR029045">
    <property type="entry name" value="ClpP/crotonase-like_dom_sf"/>
</dbReference>
<dbReference type="PANTHER" id="PTHR43253">
    <property type="entry name" value="TRICORN PROTEASE HOMOLOG 2-RELATED"/>
    <property type="match status" value="1"/>
</dbReference>
<evidence type="ECO:0000256" key="4">
    <source>
        <dbReference type="ARBA" id="ARBA00022670"/>
    </source>
</evidence>
<feature type="site" description="Transition state stabilizer; via amide nitrogen" evidence="9">
    <location>
        <position position="962"/>
    </location>
</feature>
<proteinExistence type="inferred from homology"/>
<evidence type="ECO:0000256" key="2">
    <source>
        <dbReference type="ARBA" id="ARBA00008524"/>
    </source>
</evidence>
<dbReference type="CDD" id="cd07562">
    <property type="entry name" value="Peptidase_S41_TRI"/>
    <property type="match status" value="1"/>
</dbReference>
<comment type="subcellular location">
    <subcellularLocation>
        <location evidence="1 7">Cytoplasm</location>
    </subcellularLocation>
</comment>
<dbReference type="AlphaFoldDB" id="A0A4Y8ANK9"/>
<dbReference type="SUPFAM" id="SSF69304">
    <property type="entry name" value="Tricorn protease N-terminal domain"/>
    <property type="match status" value="1"/>
</dbReference>
<keyword evidence="11" id="KW-0732">Signal</keyword>
<keyword evidence="14" id="KW-1185">Reference proteome</keyword>